<evidence type="ECO:0000256" key="3">
    <source>
        <dbReference type="ARBA" id="ARBA00022573"/>
    </source>
</evidence>
<keyword evidence="4 6" id="KW-0413">Isomerase</keyword>
<dbReference type="InterPro" id="IPR036588">
    <property type="entry name" value="CobH/CbiC_sf"/>
</dbReference>
<evidence type="ECO:0000256" key="2">
    <source>
        <dbReference type="ARBA" id="ARBA00009774"/>
    </source>
</evidence>
<evidence type="ECO:0000313" key="7">
    <source>
        <dbReference type="Proteomes" id="UP000032408"/>
    </source>
</evidence>
<keyword evidence="7" id="KW-1185">Reference proteome</keyword>
<dbReference type="STRING" id="1580092.NADRNF5_2196"/>
<dbReference type="HOGENOM" id="CLU_084703_1_1_2"/>
<dbReference type="RefSeq" id="WP_048118545.1">
    <property type="nucleotide sequence ID" value="NZ_CP011070.1"/>
</dbReference>
<dbReference type="GO" id="GO:0009236">
    <property type="term" value="P:cobalamin biosynthetic process"/>
    <property type="evidence" value="ECO:0007669"/>
    <property type="project" value="UniProtKB-UniPathway"/>
</dbReference>
<dbReference type="EMBL" id="CP011070">
    <property type="protein sequence ID" value="AJW71865.1"/>
    <property type="molecule type" value="Genomic_DNA"/>
</dbReference>
<dbReference type="GeneID" id="24821361"/>
<comment type="pathway">
    <text evidence="1">Cofactor biosynthesis; adenosylcobalamin biosynthesis.</text>
</comment>
<comment type="similarity">
    <text evidence="2">Belongs to the CobH/CbiC family.</text>
</comment>
<proteinExistence type="inferred from homology"/>
<reference evidence="7" key="1">
    <citation type="submission" date="2015-03" db="EMBL/GenBank/DDBJ databases">
        <title>Characterization of two novel Thaumarchaeota isolated from the Northern Adriatic Sea.</title>
        <authorList>
            <person name="Bayer B."/>
            <person name="Vojvoda J."/>
            <person name="Offre P."/>
            <person name="Srivastava A."/>
            <person name="Elisabeth N."/>
            <person name="Garcia J.A.L."/>
            <person name="Schleper C."/>
            <person name="Herndl G.J."/>
        </authorList>
    </citation>
    <scope>NUCLEOTIDE SEQUENCE [LARGE SCALE GENOMIC DNA]</scope>
    <source>
        <strain evidence="7">NF5</strain>
    </source>
</reference>
<dbReference type="PANTHER" id="PTHR43588">
    <property type="entry name" value="COBALT-PRECORRIN-8 METHYLMUTASE"/>
    <property type="match status" value="1"/>
</dbReference>
<dbReference type="AlphaFoldDB" id="A0A0D5C685"/>
<dbReference type="UniPathway" id="UPA00148"/>
<dbReference type="Pfam" id="PF02570">
    <property type="entry name" value="CbiC"/>
    <property type="match status" value="1"/>
</dbReference>
<dbReference type="Gene3D" id="3.40.50.10230">
    <property type="entry name" value="Cobalamin biosynthesis CobH/CbiC, precorrin-8X methylmutase"/>
    <property type="match status" value="1"/>
</dbReference>
<organism evidence="6 7">
    <name type="scientific">Nitrosopumilus adriaticus</name>
    <dbReference type="NCBI Taxonomy" id="1580092"/>
    <lineage>
        <taxon>Archaea</taxon>
        <taxon>Nitrososphaerota</taxon>
        <taxon>Nitrososphaeria</taxon>
        <taxon>Nitrosopumilales</taxon>
        <taxon>Nitrosopumilaceae</taxon>
        <taxon>Nitrosopumilus</taxon>
    </lineage>
</organism>
<feature type="domain" description="Cobalamin biosynthesis precorrin-8X methylmutase CobH/CbiC" evidence="5">
    <location>
        <begin position="9"/>
        <end position="205"/>
    </location>
</feature>
<dbReference type="Proteomes" id="UP000032408">
    <property type="component" value="Chromosome"/>
</dbReference>
<dbReference type="InterPro" id="IPR003722">
    <property type="entry name" value="Cbl_synth_CobH/CbiC"/>
</dbReference>
<dbReference type="GO" id="GO:0016993">
    <property type="term" value="F:precorrin-8X methylmutase activity"/>
    <property type="evidence" value="ECO:0007669"/>
    <property type="project" value="InterPro"/>
</dbReference>
<evidence type="ECO:0000256" key="4">
    <source>
        <dbReference type="ARBA" id="ARBA00023235"/>
    </source>
</evidence>
<dbReference type="SUPFAM" id="SSF63965">
    <property type="entry name" value="Precorrin-8X methylmutase CbiC/CobH"/>
    <property type="match status" value="1"/>
</dbReference>
<name>A0A0D5C685_9ARCH</name>
<evidence type="ECO:0000313" key="6">
    <source>
        <dbReference type="EMBL" id="AJW71865.1"/>
    </source>
</evidence>
<evidence type="ECO:0000259" key="5">
    <source>
        <dbReference type="Pfam" id="PF02570"/>
    </source>
</evidence>
<reference evidence="6 7" key="2">
    <citation type="journal article" date="2016" name="ISME J.">
        <title>Physiological and genomic characterization of two novel marine thaumarchaeal strains indicates niche differentiation.</title>
        <authorList>
            <person name="Bayer B."/>
            <person name="Vojvoda J."/>
            <person name="Offre P."/>
            <person name="Alves R.J."/>
            <person name="Elisabeth N.H."/>
            <person name="Garcia J.A."/>
            <person name="Volland J.M."/>
            <person name="Srivastava A."/>
            <person name="Schleper C."/>
            <person name="Herndl G.J."/>
        </authorList>
    </citation>
    <scope>NUCLEOTIDE SEQUENCE [LARGE SCALE GENOMIC DNA]</scope>
    <source>
        <strain evidence="6 7">NF5</strain>
    </source>
</reference>
<keyword evidence="3" id="KW-0169">Cobalamin biosynthesis</keyword>
<dbReference type="EC" id="5.4.1.-" evidence="6"/>
<sequence length="213" mass="22982">MQTKKGQSIEDASMQMIEDEIGSHEFNEKEWPIVRRIIHSTADFDFANKNKLIFHKDAIQSGMNALKNGCSIVVDVNGVIGGMNKQNPIDFGNNIVCNISKPEIMELAKKEGKTRSQVSMREAISDIDGGVVAIGNAPTALQEVIQMVKEGIVRPALIIGIPVGFICAAESKAELAKLDEAPFITNIGRKGGSSSVSATINALFKLIRAESSL</sequence>
<dbReference type="OrthoDB" id="24491at2157"/>
<dbReference type="KEGG" id="nin:NADRNF5_2196"/>
<gene>
    <name evidence="6" type="primary">cbiC</name>
    <name evidence="6" type="ORF">NADRNF5_2196</name>
</gene>
<accession>A0A0D5C685</accession>
<evidence type="ECO:0000256" key="1">
    <source>
        <dbReference type="ARBA" id="ARBA00004953"/>
    </source>
</evidence>
<protein>
    <submittedName>
        <fullName evidence="6">Cobalt-precorrin-8X methylmutase</fullName>
        <ecNumber evidence="6">5.4.1.-</ecNumber>
    </submittedName>
</protein>
<dbReference type="PANTHER" id="PTHR43588:SF1">
    <property type="entry name" value="COBALT-PRECORRIN-8 METHYLMUTASE"/>
    <property type="match status" value="1"/>
</dbReference>